<feature type="transmembrane region" description="Helical" evidence="7">
    <location>
        <begin position="121"/>
        <end position="142"/>
    </location>
</feature>
<evidence type="ECO:0000256" key="4">
    <source>
        <dbReference type="ARBA" id="ARBA00022692"/>
    </source>
</evidence>
<protein>
    <submittedName>
        <fullName evidence="9">MFS transporter</fullName>
    </submittedName>
</protein>
<feature type="transmembrane region" description="Helical" evidence="7">
    <location>
        <begin position="282"/>
        <end position="308"/>
    </location>
</feature>
<dbReference type="Gene3D" id="1.20.1720.10">
    <property type="entry name" value="Multidrug resistance protein D"/>
    <property type="match status" value="1"/>
</dbReference>
<dbReference type="PANTHER" id="PTHR42718">
    <property type="entry name" value="MAJOR FACILITATOR SUPERFAMILY MULTIDRUG TRANSPORTER MFSC"/>
    <property type="match status" value="1"/>
</dbReference>
<accession>A0A7Z8NQC2</accession>
<dbReference type="Proteomes" id="UP000308121">
    <property type="component" value="Unassembled WGS sequence"/>
</dbReference>
<evidence type="ECO:0000256" key="5">
    <source>
        <dbReference type="ARBA" id="ARBA00022989"/>
    </source>
</evidence>
<dbReference type="EMBL" id="SZYE01000085">
    <property type="protein sequence ID" value="TKR23402.1"/>
    <property type="molecule type" value="Genomic_DNA"/>
</dbReference>
<keyword evidence="4 7" id="KW-0812">Transmembrane</keyword>
<dbReference type="InterPro" id="IPR020846">
    <property type="entry name" value="MFS_dom"/>
</dbReference>
<dbReference type="Pfam" id="PF07690">
    <property type="entry name" value="MFS_1"/>
    <property type="match status" value="1"/>
</dbReference>
<evidence type="ECO:0000313" key="10">
    <source>
        <dbReference type="Proteomes" id="UP000308121"/>
    </source>
</evidence>
<name>A0A7Z8NQC2_9CELL</name>
<gene>
    <name evidence="9" type="ORF">FA014_11370</name>
</gene>
<keyword evidence="2" id="KW-0813">Transport</keyword>
<dbReference type="GO" id="GO:0005886">
    <property type="term" value="C:plasma membrane"/>
    <property type="evidence" value="ECO:0007669"/>
    <property type="project" value="UniProtKB-SubCell"/>
</dbReference>
<proteinExistence type="predicted"/>
<sequence length="517" mass="52484">MSAPVTTGPRTTTPATTLQHRGRPVRPWAVLAVLMLPVLLISVDNTVLSFALPSITAALGASGSELLWIVDAYPLVLAGLLVPMGSLGDRVGRKRLLMIGATGFALISLLAAWSTSPAMLIAARAALGLFGATLMPSTLSLIRNVFLDRAQRRLAIAIWASGFAGGAALGPIVGGALLTHFWWGSVFLLNVPVLLVLLPLAAALVPESKDPAPGPLDPWSSVLALATMLPLVYAIIATGEHGLTATTAASVLVGLAAGWAFVRRQRRLASPMLDVRLFTNPVFSGAVSANLLSVLGFSGLLVIVSQFLQLAAGLSPMDAGLVLLPGLVASVAAGLLAVRLVRYVRPGVLIGSSFLLAAVGYGVLTLVGDVPTPVTVAVTFVVMGLGVGLAETLTNDQITTAVPPEKAGAASAISETAYELGTTLGVAILGSVLNATYRARVVLPETLTTDQAHAAGETLGGATGVAGEVGGGTGEALLESARLAFDAGTQHAAALGAVVAVGAALVSFVTLRRATAL</sequence>
<feature type="transmembrane region" description="Helical" evidence="7">
    <location>
        <begin position="492"/>
        <end position="511"/>
    </location>
</feature>
<feature type="transmembrane region" description="Helical" evidence="7">
    <location>
        <begin position="216"/>
        <end position="236"/>
    </location>
</feature>
<feature type="transmembrane region" description="Helical" evidence="7">
    <location>
        <begin position="154"/>
        <end position="174"/>
    </location>
</feature>
<feature type="transmembrane region" description="Helical" evidence="7">
    <location>
        <begin position="373"/>
        <end position="390"/>
    </location>
</feature>
<feature type="transmembrane region" description="Helical" evidence="7">
    <location>
        <begin position="28"/>
        <end position="54"/>
    </location>
</feature>
<reference evidence="9 10" key="1">
    <citation type="submission" date="2019-05" db="EMBL/GenBank/DDBJ databases">
        <title>Genome sequence of Cellulomonas hominis strain CS1.</title>
        <authorList>
            <person name="Belmont J."/>
            <person name="Maclea K.S."/>
        </authorList>
    </citation>
    <scope>NUCLEOTIDE SEQUENCE [LARGE SCALE GENOMIC DNA]</scope>
    <source>
        <strain evidence="9 10">CS1</strain>
    </source>
</reference>
<dbReference type="PROSITE" id="PS50850">
    <property type="entry name" value="MFS"/>
    <property type="match status" value="1"/>
</dbReference>
<comment type="subcellular location">
    <subcellularLocation>
        <location evidence="1">Cell membrane</location>
        <topology evidence="1">Multi-pass membrane protein</topology>
    </subcellularLocation>
</comment>
<dbReference type="InterPro" id="IPR036259">
    <property type="entry name" value="MFS_trans_sf"/>
</dbReference>
<dbReference type="RefSeq" id="WP_154729799.1">
    <property type="nucleotide sequence ID" value="NZ_SZYE01000085.1"/>
</dbReference>
<evidence type="ECO:0000256" key="1">
    <source>
        <dbReference type="ARBA" id="ARBA00004651"/>
    </source>
</evidence>
<dbReference type="InterPro" id="IPR011701">
    <property type="entry name" value="MFS"/>
</dbReference>
<dbReference type="Gene3D" id="1.20.1250.20">
    <property type="entry name" value="MFS general substrate transporter like domains"/>
    <property type="match status" value="1"/>
</dbReference>
<dbReference type="CDD" id="cd17321">
    <property type="entry name" value="MFS_MMR_MDR_like"/>
    <property type="match status" value="1"/>
</dbReference>
<evidence type="ECO:0000259" key="8">
    <source>
        <dbReference type="PROSITE" id="PS50850"/>
    </source>
</evidence>
<keyword evidence="6 7" id="KW-0472">Membrane</keyword>
<feature type="domain" description="Major facilitator superfamily (MFS) profile" evidence="8">
    <location>
        <begin position="30"/>
        <end position="515"/>
    </location>
</feature>
<feature type="transmembrane region" description="Helical" evidence="7">
    <location>
        <begin position="320"/>
        <end position="341"/>
    </location>
</feature>
<dbReference type="SUPFAM" id="SSF103473">
    <property type="entry name" value="MFS general substrate transporter"/>
    <property type="match status" value="1"/>
</dbReference>
<dbReference type="PANTHER" id="PTHR42718:SF47">
    <property type="entry name" value="METHYL VIOLOGEN RESISTANCE PROTEIN SMVA"/>
    <property type="match status" value="1"/>
</dbReference>
<comment type="caution">
    <text evidence="9">The sequence shown here is derived from an EMBL/GenBank/DDBJ whole genome shotgun (WGS) entry which is preliminary data.</text>
</comment>
<evidence type="ECO:0000313" key="9">
    <source>
        <dbReference type="EMBL" id="TKR23402.1"/>
    </source>
</evidence>
<evidence type="ECO:0000256" key="7">
    <source>
        <dbReference type="SAM" id="Phobius"/>
    </source>
</evidence>
<evidence type="ECO:0000256" key="2">
    <source>
        <dbReference type="ARBA" id="ARBA00022448"/>
    </source>
</evidence>
<keyword evidence="3" id="KW-1003">Cell membrane</keyword>
<evidence type="ECO:0000256" key="6">
    <source>
        <dbReference type="ARBA" id="ARBA00023136"/>
    </source>
</evidence>
<keyword evidence="5 7" id="KW-1133">Transmembrane helix</keyword>
<dbReference type="GO" id="GO:0022857">
    <property type="term" value="F:transmembrane transporter activity"/>
    <property type="evidence" value="ECO:0007669"/>
    <property type="project" value="InterPro"/>
</dbReference>
<organism evidence="9 10">
    <name type="scientific">Cellulomonas hominis</name>
    <dbReference type="NCBI Taxonomy" id="156981"/>
    <lineage>
        <taxon>Bacteria</taxon>
        <taxon>Bacillati</taxon>
        <taxon>Actinomycetota</taxon>
        <taxon>Actinomycetes</taxon>
        <taxon>Micrococcales</taxon>
        <taxon>Cellulomonadaceae</taxon>
        <taxon>Cellulomonas</taxon>
    </lineage>
</organism>
<feature type="transmembrane region" description="Helical" evidence="7">
    <location>
        <begin position="66"/>
        <end position="84"/>
    </location>
</feature>
<feature type="transmembrane region" description="Helical" evidence="7">
    <location>
        <begin position="180"/>
        <end position="204"/>
    </location>
</feature>
<feature type="transmembrane region" description="Helical" evidence="7">
    <location>
        <begin position="242"/>
        <end position="262"/>
    </location>
</feature>
<dbReference type="OrthoDB" id="9781469at2"/>
<dbReference type="AlphaFoldDB" id="A0A7Z8NQC2"/>
<feature type="transmembrane region" description="Helical" evidence="7">
    <location>
        <begin position="96"/>
        <end position="115"/>
    </location>
</feature>
<feature type="transmembrane region" description="Helical" evidence="7">
    <location>
        <begin position="348"/>
        <end position="367"/>
    </location>
</feature>
<evidence type="ECO:0000256" key="3">
    <source>
        <dbReference type="ARBA" id="ARBA00022475"/>
    </source>
</evidence>